<dbReference type="InterPro" id="IPR056413">
    <property type="entry name" value="TPR_CcmH_CycH"/>
</dbReference>
<comment type="cofactor">
    <cofactor evidence="1">
        <name>Zn(2+)</name>
        <dbReference type="ChEBI" id="CHEBI:29105"/>
    </cofactor>
</comment>
<dbReference type="PANTHER" id="PTHR22726">
    <property type="entry name" value="METALLOENDOPEPTIDASE OMA1"/>
    <property type="match status" value="1"/>
</dbReference>
<evidence type="ECO:0000256" key="6">
    <source>
        <dbReference type="ARBA" id="ARBA00023049"/>
    </source>
</evidence>
<evidence type="ECO:0000259" key="7">
    <source>
        <dbReference type="Pfam" id="PF01435"/>
    </source>
</evidence>
<dbReference type="InterPro" id="IPR051156">
    <property type="entry name" value="Mito/Outer_Membr_Metalloprot"/>
</dbReference>
<dbReference type="InterPro" id="IPR011990">
    <property type="entry name" value="TPR-like_helical_dom_sf"/>
</dbReference>
<dbReference type="GO" id="GO:0016020">
    <property type="term" value="C:membrane"/>
    <property type="evidence" value="ECO:0007669"/>
    <property type="project" value="TreeGrafter"/>
</dbReference>
<proteinExistence type="predicted"/>
<evidence type="ECO:0000313" key="9">
    <source>
        <dbReference type="EMBL" id="SHO61378.1"/>
    </source>
</evidence>
<dbReference type="Proteomes" id="UP000186406">
    <property type="component" value="Unassembled WGS sequence"/>
</dbReference>
<feature type="domain" description="Peptidase M48" evidence="7">
    <location>
        <begin position="82"/>
        <end position="268"/>
    </location>
</feature>
<evidence type="ECO:0000259" key="8">
    <source>
        <dbReference type="Pfam" id="PF23914"/>
    </source>
</evidence>
<keyword evidence="6" id="KW-0482">Metalloprotease</keyword>
<protein>
    <submittedName>
        <fullName evidence="9">Putative Zn-dependent protease, contains TPR repeats</fullName>
    </submittedName>
</protein>
<feature type="domain" description="Cytochrome c-type biogenesis protein H TPR" evidence="8">
    <location>
        <begin position="344"/>
        <end position="440"/>
    </location>
</feature>
<keyword evidence="3" id="KW-0479">Metal-binding</keyword>
<dbReference type="Pfam" id="PF23914">
    <property type="entry name" value="TPR_CcmH_CycH"/>
    <property type="match status" value="1"/>
</dbReference>
<dbReference type="AlphaFoldDB" id="A0A1M7Z8X5"/>
<accession>A0A1M7Z8X5</accession>
<dbReference type="Gene3D" id="3.30.2010.10">
    <property type="entry name" value="Metalloproteases ('zincins'), catalytic domain"/>
    <property type="match status" value="1"/>
</dbReference>
<keyword evidence="10" id="KW-1185">Reference proteome</keyword>
<dbReference type="GO" id="GO:0046872">
    <property type="term" value="F:metal ion binding"/>
    <property type="evidence" value="ECO:0007669"/>
    <property type="project" value="UniProtKB-KW"/>
</dbReference>
<sequence length="492" mass="51949">MFDRCLSRLRAAWKPFAAGRGAGLRIAAPPRALRHRYTAGFSLVAAAHFAVLPASAQESPPGRSIAIVRDAETEQLMRDYLRPILGAAGLPSGATEVVLVNDSSFNAFVADSHRIFINTGVITQAKTPNEVIGVLAHETGHIAGNHLARMHQAASQAGIIAAIGMIAGAGALVAGAAAGNGSVAGGGAAAITGGIGLGQRSLLSYQRGEEDAADRSALTFLQRTKQSAKGMIDTFKRLANEQLMIARYADPYAQSHPMARDRIANLETKAEASPYWDVKDPPALQARHDMVRAKLIAFTSSPQTALRQYPPSNTSLPARYARAVVAYRMGDPQEAQRQVDALIKSQPSNPYFWELKGQAMLDLGNPRGAIAPLQKAVSLAPSATPIRALYGQALVGAGDPASAKQAVTELNRVVQADPDDASAFRFLAMAYGAQGQTAMADLATARGMAAQGQLKQASHYAQRAKMGLKMGTPAWLQADDLVTRPSSKSGKN</sequence>
<dbReference type="PANTHER" id="PTHR22726:SF1">
    <property type="entry name" value="METALLOENDOPEPTIDASE OMA1, MITOCHONDRIAL"/>
    <property type="match status" value="1"/>
</dbReference>
<dbReference type="STRING" id="1123029.SAMN02745172_00747"/>
<keyword evidence="4" id="KW-0378">Hydrolase</keyword>
<dbReference type="SUPFAM" id="SSF48452">
    <property type="entry name" value="TPR-like"/>
    <property type="match status" value="1"/>
</dbReference>
<dbReference type="EMBL" id="FRXO01000001">
    <property type="protein sequence ID" value="SHO61378.1"/>
    <property type="molecule type" value="Genomic_DNA"/>
</dbReference>
<keyword evidence="5" id="KW-0862">Zinc</keyword>
<dbReference type="InterPro" id="IPR001915">
    <property type="entry name" value="Peptidase_M48"/>
</dbReference>
<gene>
    <name evidence="9" type="ORF">SAMN02745172_00747</name>
</gene>
<evidence type="ECO:0000256" key="4">
    <source>
        <dbReference type="ARBA" id="ARBA00022801"/>
    </source>
</evidence>
<evidence type="ECO:0000256" key="1">
    <source>
        <dbReference type="ARBA" id="ARBA00001947"/>
    </source>
</evidence>
<evidence type="ECO:0000256" key="5">
    <source>
        <dbReference type="ARBA" id="ARBA00022833"/>
    </source>
</evidence>
<dbReference type="GO" id="GO:0004222">
    <property type="term" value="F:metalloendopeptidase activity"/>
    <property type="evidence" value="ECO:0007669"/>
    <property type="project" value="InterPro"/>
</dbReference>
<dbReference type="GO" id="GO:0051603">
    <property type="term" value="P:proteolysis involved in protein catabolic process"/>
    <property type="evidence" value="ECO:0007669"/>
    <property type="project" value="TreeGrafter"/>
</dbReference>
<dbReference type="Gene3D" id="1.25.40.10">
    <property type="entry name" value="Tetratricopeptide repeat domain"/>
    <property type="match status" value="1"/>
</dbReference>
<evidence type="ECO:0000256" key="3">
    <source>
        <dbReference type="ARBA" id="ARBA00022723"/>
    </source>
</evidence>
<evidence type="ECO:0000313" key="10">
    <source>
        <dbReference type="Proteomes" id="UP000186406"/>
    </source>
</evidence>
<reference evidence="9 10" key="1">
    <citation type="submission" date="2016-12" db="EMBL/GenBank/DDBJ databases">
        <authorList>
            <person name="Song W.-J."/>
            <person name="Kurnit D.M."/>
        </authorList>
    </citation>
    <scope>NUCLEOTIDE SEQUENCE [LARGE SCALE GENOMIC DNA]</scope>
    <source>
        <strain evidence="9 10">DSM 19599</strain>
    </source>
</reference>
<dbReference type="CDD" id="cd07324">
    <property type="entry name" value="M48C_Oma1-like"/>
    <property type="match status" value="1"/>
</dbReference>
<organism evidence="9 10">
    <name type="scientific">Pseudoxanthobacter soli DSM 19599</name>
    <dbReference type="NCBI Taxonomy" id="1123029"/>
    <lineage>
        <taxon>Bacteria</taxon>
        <taxon>Pseudomonadati</taxon>
        <taxon>Pseudomonadota</taxon>
        <taxon>Alphaproteobacteria</taxon>
        <taxon>Hyphomicrobiales</taxon>
        <taxon>Segnochrobactraceae</taxon>
        <taxon>Pseudoxanthobacter</taxon>
    </lineage>
</organism>
<name>A0A1M7Z8X5_9HYPH</name>
<keyword evidence="2 9" id="KW-0645">Protease</keyword>
<evidence type="ECO:0000256" key="2">
    <source>
        <dbReference type="ARBA" id="ARBA00022670"/>
    </source>
</evidence>
<dbReference type="Pfam" id="PF01435">
    <property type="entry name" value="Peptidase_M48"/>
    <property type="match status" value="1"/>
</dbReference>